<name>X1MNL4_9ZZZZ</name>
<protein>
    <submittedName>
        <fullName evidence="1">Uncharacterized protein</fullName>
    </submittedName>
</protein>
<evidence type="ECO:0000313" key="1">
    <source>
        <dbReference type="EMBL" id="GAI32913.1"/>
    </source>
</evidence>
<comment type="caution">
    <text evidence="1">The sequence shown here is derived from an EMBL/GenBank/DDBJ whole genome shotgun (WGS) entry which is preliminary data.</text>
</comment>
<proteinExistence type="predicted"/>
<gene>
    <name evidence="1" type="ORF">S06H3_50856</name>
</gene>
<dbReference type="AlphaFoldDB" id="X1MNL4"/>
<sequence>SLILYRIGADALLIASRRFGGKQFKKIRK</sequence>
<accession>X1MNL4</accession>
<dbReference type="EMBL" id="BARV01032227">
    <property type="protein sequence ID" value="GAI32913.1"/>
    <property type="molecule type" value="Genomic_DNA"/>
</dbReference>
<feature type="non-terminal residue" evidence="1">
    <location>
        <position position="1"/>
    </location>
</feature>
<organism evidence="1">
    <name type="scientific">marine sediment metagenome</name>
    <dbReference type="NCBI Taxonomy" id="412755"/>
    <lineage>
        <taxon>unclassified sequences</taxon>
        <taxon>metagenomes</taxon>
        <taxon>ecological metagenomes</taxon>
    </lineage>
</organism>
<reference evidence="1" key="1">
    <citation type="journal article" date="2014" name="Front. Microbiol.">
        <title>High frequency of phylogenetically diverse reductive dehalogenase-homologous genes in deep subseafloor sedimentary metagenomes.</title>
        <authorList>
            <person name="Kawai M."/>
            <person name="Futagami T."/>
            <person name="Toyoda A."/>
            <person name="Takaki Y."/>
            <person name="Nishi S."/>
            <person name="Hori S."/>
            <person name="Arai W."/>
            <person name="Tsubouchi T."/>
            <person name="Morono Y."/>
            <person name="Uchiyama I."/>
            <person name="Ito T."/>
            <person name="Fujiyama A."/>
            <person name="Inagaki F."/>
            <person name="Takami H."/>
        </authorList>
    </citation>
    <scope>NUCLEOTIDE SEQUENCE</scope>
    <source>
        <strain evidence="1">Expedition CK06-06</strain>
    </source>
</reference>